<gene>
    <name evidence="2" type="ORF">TPAR_01335</name>
</gene>
<dbReference type="GO" id="GO:0016787">
    <property type="term" value="F:hydrolase activity"/>
    <property type="evidence" value="ECO:0007669"/>
    <property type="project" value="InterPro"/>
</dbReference>
<dbReference type="Proteomes" id="UP000237481">
    <property type="component" value="Unassembled WGS sequence"/>
</dbReference>
<keyword evidence="3" id="KW-1185">Reference proteome</keyword>
<dbReference type="OrthoDB" id="630188at2759"/>
<dbReference type="InterPro" id="IPR029052">
    <property type="entry name" value="Metallo-depent_PP-like"/>
</dbReference>
<protein>
    <recommendedName>
        <fullName evidence="1">Calcineurin-like phosphoesterase domain-containing protein</fullName>
    </recommendedName>
</protein>
<dbReference type="PANTHER" id="PTHR12905">
    <property type="entry name" value="METALLOPHOSPHOESTERASE"/>
    <property type="match status" value="1"/>
</dbReference>
<name>A0A2S4L7W7_9HYPO</name>
<evidence type="ECO:0000259" key="1">
    <source>
        <dbReference type="Pfam" id="PF00149"/>
    </source>
</evidence>
<evidence type="ECO:0000313" key="3">
    <source>
        <dbReference type="Proteomes" id="UP000237481"/>
    </source>
</evidence>
<dbReference type="EMBL" id="PKSG01000135">
    <property type="protein sequence ID" value="POR38481.1"/>
    <property type="molecule type" value="Genomic_DNA"/>
</dbReference>
<sequence>MAATQPPGLIKTRFLILSDTHGQQFDPPNYSVDVVSHCGDLTEHSKIDEYLTTIRLLGEIDAPLKLVIPGNHDFTLDPPIFKQKLQEAERVAGEPLNTDLVKQEFGDYGESRALFALQYARERGVTLLDEGTHTFSLANGAKLKIYASPFTPSNHDSSDWAFQYRDSHNFEIEAGTDIAITHGPPRGIMDVTREKKRIGCPNLFAAIARAQPRVHCFGHVHDGWGAKVVAWRPQISEHPSHFNDIDNGKSVVIESLAKLNSVLSTARMMKQTGGWRSNATDDNDAEIQVIVKAMAAP</sequence>
<proteinExistence type="predicted"/>
<dbReference type="CDD" id="cd07379">
    <property type="entry name" value="MPP_239FB"/>
    <property type="match status" value="1"/>
</dbReference>
<dbReference type="InterPro" id="IPR051693">
    <property type="entry name" value="UPF0046_metallophosphoest"/>
</dbReference>
<comment type="caution">
    <text evidence="2">The sequence shown here is derived from an EMBL/GenBank/DDBJ whole genome shotgun (WGS) entry which is preliminary data.</text>
</comment>
<reference evidence="2 3" key="1">
    <citation type="submission" date="2018-01" db="EMBL/GenBank/DDBJ databases">
        <title>Harnessing the power of phylogenomics to disentangle the directionality and signatures of interkingdom host jumping in the parasitic fungal genus Tolypocladium.</title>
        <authorList>
            <person name="Quandt C.A."/>
            <person name="Patterson W."/>
            <person name="Spatafora J.W."/>
        </authorList>
    </citation>
    <scope>NUCLEOTIDE SEQUENCE [LARGE SCALE GENOMIC DNA]</scope>
    <source>
        <strain evidence="2 3">NRBC 100945</strain>
    </source>
</reference>
<evidence type="ECO:0000313" key="2">
    <source>
        <dbReference type="EMBL" id="POR38481.1"/>
    </source>
</evidence>
<dbReference type="Gene3D" id="3.60.21.10">
    <property type="match status" value="1"/>
</dbReference>
<feature type="domain" description="Calcineurin-like phosphoesterase" evidence="1">
    <location>
        <begin position="13"/>
        <end position="222"/>
    </location>
</feature>
<accession>A0A2S4L7W7</accession>
<dbReference type="InterPro" id="IPR004843">
    <property type="entry name" value="Calcineurin-like_PHP"/>
</dbReference>
<dbReference type="PANTHER" id="PTHR12905:SF0">
    <property type="entry name" value="CALCINEURIN-LIKE PHOSPHOESTERASE DOMAIN-CONTAINING PROTEIN"/>
    <property type="match status" value="1"/>
</dbReference>
<dbReference type="AlphaFoldDB" id="A0A2S4L7W7"/>
<dbReference type="Pfam" id="PF00149">
    <property type="entry name" value="Metallophos"/>
    <property type="match status" value="1"/>
</dbReference>
<dbReference type="SUPFAM" id="SSF56300">
    <property type="entry name" value="Metallo-dependent phosphatases"/>
    <property type="match status" value="1"/>
</dbReference>
<organism evidence="2 3">
    <name type="scientific">Tolypocladium paradoxum</name>
    <dbReference type="NCBI Taxonomy" id="94208"/>
    <lineage>
        <taxon>Eukaryota</taxon>
        <taxon>Fungi</taxon>
        <taxon>Dikarya</taxon>
        <taxon>Ascomycota</taxon>
        <taxon>Pezizomycotina</taxon>
        <taxon>Sordariomycetes</taxon>
        <taxon>Hypocreomycetidae</taxon>
        <taxon>Hypocreales</taxon>
        <taxon>Ophiocordycipitaceae</taxon>
        <taxon>Tolypocladium</taxon>
    </lineage>
</organism>